<evidence type="ECO:0000313" key="2">
    <source>
        <dbReference type="EMBL" id="TYZ29831.1"/>
    </source>
</evidence>
<feature type="transmembrane region" description="Helical" evidence="1">
    <location>
        <begin position="53"/>
        <end position="74"/>
    </location>
</feature>
<reference evidence="2 3" key="1">
    <citation type="submission" date="2019-08" db="EMBL/GenBank/DDBJ databases">
        <title>Selenomonas sp. mPRGC5 and Selenomonas sp. mPRGC8 isolated from ruminal fluid of dairy goat (Capra hircus).</title>
        <authorList>
            <person name="Poothong S."/>
            <person name="Nuengjamnong C."/>
            <person name="Tanasupawat S."/>
        </authorList>
    </citation>
    <scope>NUCLEOTIDE SEQUENCE [LARGE SCALE GENOMIC DNA]</scope>
    <source>
        <strain evidence="3">mPRGC8</strain>
    </source>
</reference>
<dbReference type="Proteomes" id="UP000322783">
    <property type="component" value="Unassembled WGS sequence"/>
</dbReference>
<dbReference type="AlphaFoldDB" id="A0A5D6WMM6"/>
<proteinExistence type="predicted"/>
<accession>A0A5D6WMM6</accession>
<feature type="transmembrane region" description="Helical" evidence="1">
    <location>
        <begin position="360"/>
        <end position="379"/>
    </location>
</feature>
<name>A0A5D6WMM6_9FIRM</name>
<evidence type="ECO:0000313" key="3">
    <source>
        <dbReference type="Proteomes" id="UP000322783"/>
    </source>
</evidence>
<feature type="transmembrane region" description="Helical" evidence="1">
    <location>
        <begin position="23"/>
        <end position="46"/>
    </location>
</feature>
<keyword evidence="3" id="KW-1185">Reference proteome</keyword>
<keyword evidence="1" id="KW-0812">Transmembrane</keyword>
<organism evidence="2 3">
    <name type="scientific">Selenomonas caprae</name>
    <dbReference type="NCBI Taxonomy" id="2606905"/>
    <lineage>
        <taxon>Bacteria</taxon>
        <taxon>Bacillati</taxon>
        <taxon>Bacillota</taxon>
        <taxon>Negativicutes</taxon>
        <taxon>Selenomonadales</taxon>
        <taxon>Selenomonadaceae</taxon>
        <taxon>Selenomonas</taxon>
    </lineage>
</organism>
<protein>
    <submittedName>
        <fullName evidence="2">Uncharacterized protein</fullName>
    </submittedName>
</protein>
<dbReference type="EMBL" id="VTOZ01000006">
    <property type="protein sequence ID" value="TYZ29831.1"/>
    <property type="molecule type" value="Genomic_DNA"/>
</dbReference>
<feature type="transmembrane region" description="Helical" evidence="1">
    <location>
        <begin position="193"/>
        <end position="223"/>
    </location>
</feature>
<keyword evidence="1" id="KW-0472">Membrane</keyword>
<gene>
    <name evidence="2" type="ORF">FZ041_04395</name>
</gene>
<feature type="transmembrane region" description="Helical" evidence="1">
    <location>
        <begin position="80"/>
        <end position="98"/>
    </location>
</feature>
<evidence type="ECO:0000256" key="1">
    <source>
        <dbReference type="SAM" id="Phobius"/>
    </source>
</evidence>
<feature type="transmembrane region" description="Helical" evidence="1">
    <location>
        <begin position="166"/>
        <end position="186"/>
    </location>
</feature>
<feature type="transmembrane region" description="Helical" evidence="1">
    <location>
        <begin position="325"/>
        <end position="345"/>
    </location>
</feature>
<feature type="transmembrane region" description="Helical" evidence="1">
    <location>
        <begin position="292"/>
        <end position="313"/>
    </location>
</feature>
<feature type="transmembrane region" description="Helical" evidence="1">
    <location>
        <begin position="110"/>
        <end position="129"/>
    </location>
</feature>
<keyword evidence="1" id="KW-1133">Transmembrane helix</keyword>
<sequence>MKYNIIVFYIYYLSMSFEAPIRFLLNAIDIPYILYIRDVLLISVIIRHLLKRTAIYDVVMIAVIGIYAVVGFVFTENILQVLWGIKTIYPLYAGLIICEDYWNVFYKMERLYKIVFLSGAIGLSLHWLIGDPWWVNMPDNALTGIENVRVWHFSYDGEVVNRLGGFSRSSIDAAILLLIGGAYLMVIKKNYLFYTLLLLGALVLTTTKANIIAGGIMAIVFGIKKFDKTWFIFTMKVLTGITIGAFVLIPIMVNVLLDIISSGDYGMAYVFLQSFEDRLMNTWPMSVDIIDGYGSYVLGRGIGGIGFSTVLFERIAPYPVVTDSTFLYMYGSIGILSIALLGYMVKRVLGISDIYTDRKAYMLAVLFGFFCIGITTDVLNQMALLHMGIAVGWLIRNNDGEVY</sequence>
<dbReference type="RefSeq" id="WP_149188666.1">
    <property type="nucleotide sequence ID" value="NZ_VTOZ01000006.1"/>
</dbReference>
<comment type="caution">
    <text evidence="2">The sequence shown here is derived from an EMBL/GenBank/DDBJ whole genome shotgun (WGS) entry which is preliminary data.</text>
</comment>